<keyword evidence="4" id="KW-1185">Reference proteome</keyword>
<dbReference type="Proteomes" id="UP001239994">
    <property type="component" value="Unassembled WGS sequence"/>
</dbReference>
<evidence type="ECO:0000313" key="3">
    <source>
        <dbReference type="EMBL" id="KAK1787288.1"/>
    </source>
</evidence>
<dbReference type="InterPro" id="IPR036691">
    <property type="entry name" value="Endo/exonu/phosph_ase_sf"/>
</dbReference>
<dbReference type="Pfam" id="PF03372">
    <property type="entry name" value="Exo_endo_phos"/>
    <property type="match status" value="1"/>
</dbReference>
<dbReference type="Gene3D" id="3.60.10.10">
    <property type="entry name" value="Endonuclease/exonuclease/phosphatase"/>
    <property type="match status" value="1"/>
</dbReference>
<evidence type="ECO:0000259" key="2">
    <source>
        <dbReference type="Pfam" id="PF03372"/>
    </source>
</evidence>
<organism evidence="3 4">
    <name type="scientific">Electrophorus voltai</name>
    <dbReference type="NCBI Taxonomy" id="2609070"/>
    <lineage>
        <taxon>Eukaryota</taxon>
        <taxon>Metazoa</taxon>
        <taxon>Chordata</taxon>
        <taxon>Craniata</taxon>
        <taxon>Vertebrata</taxon>
        <taxon>Euteleostomi</taxon>
        <taxon>Actinopterygii</taxon>
        <taxon>Neopterygii</taxon>
        <taxon>Teleostei</taxon>
        <taxon>Ostariophysi</taxon>
        <taxon>Gymnotiformes</taxon>
        <taxon>Gymnotoidei</taxon>
        <taxon>Gymnotidae</taxon>
        <taxon>Electrophorus</taxon>
    </lineage>
</organism>
<proteinExistence type="predicted"/>
<dbReference type="GO" id="GO:0003824">
    <property type="term" value="F:catalytic activity"/>
    <property type="evidence" value="ECO:0007669"/>
    <property type="project" value="InterPro"/>
</dbReference>
<dbReference type="AlphaFoldDB" id="A0AAD8YTV7"/>
<feature type="domain" description="Endonuclease/exonuclease/phosphatase" evidence="2">
    <location>
        <begin position="65"/>
        <end position="205"/>
    </location>
</feature>
<keyword evidence="1" id="KW-0472">Membrane</keyword>
<reference evidence="3" key="1">
    <citation type="submission" date="2023-03" db="EMBL/GenBank/DDBJ databases">
        <title>Electrophorus voltai genome.</title>
        <authorList>
            <person name="Bian C."/>
        </authorList>
    </citation>
    <scope>NUCLEOTIDE SEQUENCE</scope>
    <source>
        <strain evidence="3">CB-2022</strain>
        <tissue evidence="3">Muscle</tissue>
    </source>
</reference>
<dbReference type="EMBL" id="JAROKS010000023">
    <property type="protein sequence ID" value="KAK1787288.1"/>
    <property type="molecule type" value="Genomic_DNA"/>
</dbReference>
<name>A0AAD8YTV7_9TELE</name>
<sequence length="465" mass="51746">MNLMADGVVQIVILQNSLTNIRFQEIGGNIQDIRAGGQTRRLNLSNLTDSQRFTPSHILVAGELWNCQSAVQKADFISALASLHFLHFLALTETWITPENSATPDALSSAFSFTHSPRRLSRGGGTVLMSREWCFTPLSFSTLSISSFEFHAMTVSCPTKLLIIVICRPPGFLDHFTDELDILLSQFPMEGNPLIILGDFNLPSDKLHSSCILLLLMSFDLTLNHSLNLIFTHTTTTSDTAVTPLHLSAWCDWLCLEMVSVLSGGTVLSGVNQMTASSLALCIATYRLGGPNPAAWTRNGTAPSRIRQGLAQSHRLIGRHGEVPECLLEVATANMSSQSSTTTSSLNSLVSSTEPISSPSDNQSCLFLLGAAVRLHPLTPEKPRKLWKMDFMYEEQELRWTEQDLHTLRIGKLTLDCYGTYDFGFALLIILAYRSLWQNVNLMERERLKENDRNEGVKERLKERE</sequence>
<evidence type="ECO:0000256" key="1">
    <source>
        <dbReference type="SAM" id="Phobius"/>
    </source>
</evidence>
<dbReference type="PANTHER" id="PTHR46670:SF3">
    <property type="entry name" value="ENDONUCLEASE_EXONUCLEASE_PHOSPHATASE DOMAIN-CONTAINING PROTEIN"/>
    <property type="match status" value="1"/>
</dbReference>
<comment type="caution">
    <text evidence="3">The sequence shown here is derived from an EMBL/GenBank/DDBJ whole genome shotgun (WGS) entry which is preliminary data.</text>
</comment>
<dbReference type="InterPro" id="IPR005135">
    <property type="entry name" value="Endo/exonuclease/phosphatase"/>
</dbReference>
<keyword evidence="1" id="KW-0812">Transmembrane</keyword>
<evidence type="ECO:0000313" key="4">
    <source>
        <dbReference type="Proteomes" id="UP001239994"/>
    </source>
</evidence>
<dbReference type="SUPFAM" id="SSF56219">
    <property type="entry name" value="DNase I-like"/>
    <property type="match status" value="1"/>
</dbReference>
<keyword evidence="1" id="KW-1133">Transmembrane helix</keyword>
<dbReference type="PANTHER" id="PTHR46670">
    <property type="entry name" value="ENDO/EXONUCLEASE/PHOSPHATASE DOMAIN-CONTAINING PROTEIN"/>
    <property type="match status" value="1"/>
</dbReference>
<gene>
    <name evidence="3" type="ORF">P4O66_002712</name>
</gene>
<accession>A0AAD8YTV7</accession>
<protein>
    <recommendedName>
        <fullName evidence="2">Endonuclease/exonuclease/phosphatase domain-containing protein</fullName>
    </recommendedName>
</protein>
<feature type="transmembrane region" description="Helical" evidence="1">
    <location>
        <begin position="418"/>
        <end position="437"/>
    </location>
</feature>